<dbReference type="HOGENOM" id="CLU_402290_0_0_1"/>
<feature type="transmembrane region" description="Helical" evidence="2">
    <location>
        <begin position="367"/>
        <end position="387"/>
    </location>
</feature>
<dbReference type="OrthoDB" id="1937642at2759"/>
<sequence>MNYSKVFARFVSRLVLAALLASAFLLLAFNADMLYLSRWQKHARYGIVDGIHARFRRDFSEGVEVKYTKEWLQKQFTNPQGIASILLLIGGDIIQKAIAQLACNAPPSVPYFTPVIFSYGWVSYAFISVANAFGSADYFPKPDYPATVVTVASGDRRENQSWVIGRLLRDLEREIDPTGDITNRATKAGERPHALHIAPFIIDPKIGATFEHKRDRVWWSFVYFLILQLFVAVCPLIPYPTRKSSNPNFYILIITVIGNLLAVLTAAVHTSKIQKFGNGRCDSKTPYIITRGNGHNIAIVVLPNSFDNEEMEHGQAVPKAASRLPYFDRLAAASYRPSNTRAVLTMILAVAWVALLLMIGGSTEDSWFLLLVGAIGMVHNVYVASAARTSEAHGIPLKRLRGHWEFWGTNVIGTLLRLEKTIPGAGYMLRPLFFTGPETELDYNAWFETFASPTDRKTLADRTRNNGLAEREILKKIKERKERWRNLFQEDFKSSQGDPFKCWMKIGAEAKRQEKKAESWDGKAVTITYPFLESLGENQINAASTKDTEVDEDPSGNSSEEPGIHIQGDSRSLVGMGESSTAIFGSQSSISKSTPKEYIRRPVKPLIVRVGETKKIHSKTSDHGQDANSVLPLGKRQAKPDRSPQEDIYSSDDLLPAAEKQKANDETRGKGPTTSSNSVQELSVACSKRF</sequence>
<feature type="region of interest" description="Disordered" evidence="1">
    <location>
        <begin position="544"/>
        <end position="572"/>
    </location>
</feature>
<feature type="compositionally biased region" description="Basic and acidic residues" evidence="1">
    <location>
        <begin position="659"/>
        <end position="669"/>
    </location>
</feature>
<proteinExistence type="predicted"/>
<evidence type="ECO:0000313" key="4">
    <source>
        <dbReference type="Proteomes" id="UP000030151"/>
    </source>
</evidence>
<organism evidence="3 4">
    <name type="scientific">Metarhizium robertsii</name>
    <dbReference type="NCBI Taxonomy" id="568076"/>
    <lineage>
        <taxon>Eukaryota</taxon>
        <taxon>Fungi</taxon>
        <taxon>Dikarya</taxon>
        <taxon>Ascomycota</taxon>
        <taxon>Pezizomycotina</taxon>
        <taxon>Sordariomycetes</taxon>
        <taxon>Hypocreomycetidae</taxon>
        <taxon>Hypocreales</taxon>
        <taxon>Clavicipitaceae</taxon>
        <taxon>Metarhizium</taxon>
    </lineage>
</organism>
<keyword evidence="2" id="KW-0472">Membrane</keyword>
<feature type="compositionally biased region" description="Polar residues" evidence="1">
    <location>
        <begin position="672"/>
        <end position="681"/>
    </location>
</feature>
<evidence type="ECO:0000256" key="2">
    <source>
        <dbReference type="SAM" id="Phobius"/>
    </source>
</evidence>
<evidence type="ECO:0000313" key="3">
    <source>
        <dbReference type="EMBL" id="EXU96042.1"/>
    </source>
</evidence>
<gene>
    <name evidence="3" type="ORF">X797_010853</name>
</gene>
<feature type="compositionally biased region" description="Basic and acidic residues" evidence="1">
    <location>
        <begin position="611"/>
        <end position="625"/>
    </location>
</feature>
<protein>
    <submittedName>
        <fullName evidence="3">Uncharacterized protein</fullName>
    </submittedName>
</protein>
<keyword evidence="2" id="KW-1133">Transmembrane helix</keyword>
<comment type="caution">
    <text evidence="3">The sequence shown here is derived from an EMBL/GenBank/DDBJ whole genome shotgun (WGS) entry which is preliminary data.</text>
</comment>
<feature type="region of interest" description="Disordered" evidence="1">
    <location>
        <begin position="610"/>
        <end position="690"/>
    </location>
</feature>
<name>A0A014MX64_9HYPO</name>
<feature type="transmembrane region" description="Helical" evidence="2">
    <location>
        <begin position="342"/>
        <end position="361"/>
    </location>
</feature>
<reference evidence="3 4" key="1">
    <citation type="submission" date="2014-02" db="EMBL/GenBank/DDBJ databases">
        <title>The genome sequence of the entomopathogenic fungus Metarhizium robertsii ARSEF 2575.</title>
        <authorList>
            <person name="Giuliano Garisto Donzelli B."/>
            <person name="Roe B.A."/>
            <person name="Macmil S.L."/>
            <person name="Krasnoff S.B."/>
            <person name="Gibson D.M."/>
        </authorList>
    </citation>
    <scope>NUCLEOTIDE SEQUENCE [LARGE SCALE GENOMIC DNA]</scope>
    <source>
        <strain evidence="3 4">ARSEF 2575</strain>
    </source>
</reference>
<dbReference type="Proteomes" id="UP000030151">
    <property type="component" value="Unassembled WGS sequence"/>
</dbReference>
<feature type="transmembrane region" description="Helical" evidence="2">
    <location>
        <begin position="250"/>
        <end position="270"/>
    </location>
</feature>
<dbReference type="eggNOG" id="ENOG502SH7B">
    <property type="taxonomic scope" value="Eukaryota"/>
</dbReference>
<keyword evidence="2" id="KW-0812">Transmembrane</keyword>
<feature type="transmembrane region" description="Helical" evidence="2">
    <location>
        <begin position="217"/>
        <end position="238"/>
    </location>
</feature>
<accession>A0A014MX64</accession>
<dbReference type="EMBL" id="JELW01000056">
    <property type="protein sequence ID" value="EXU96042.1"/>
    <property type="molecule type" value="Genomic_DNA"/>
</dbReference>
<evidence type="ECO:0000256" key="1">
    <source>
        <dbReference type="SAM" id="MobiDB-lite"/>
    </source>
</evidence>
<dbReference type="AlphaFoldDB" id="A0A014MX64"/>